<dbReference type="Gene3D" id="3.40.718.10">
    <property type="entry name" value="Isopropylmalate Dehydrogenase"/>
    <property type="match status" value="1"/>
</dbReference>
<name>E0VQE8_PEDHC</name>
<dbReference type="PANTHER" id="PTHR11835">
    <property type="entry name" value="DECARBOXYLATING DEHYDROGENASES-ISOCITRATE, ISOPROPYLMALATE, TARTRATE"/>
    <property type="match status" value="1"/>
</dbReference>
<dbReference type="GO" id="GO:0005739">
    <property type="term" value="C:mitochondrion"/>
    <property type="evidence" value="ECO:0007669"/>
    <property type="project" value="TreeGrafter"/>
</dbReference>
<protein>
    <submittedName>
        <fullName evidence="4 5">Isocitrate dehydrogenase, putative</fullName>
        <ecNumber evidence="4">1.1.1.41</ecNumber>
    </submittedName>
</protein>
<dbReference type="InterPro" id="IPR024084">
    <property type="entry name" value="IsoPropMal-DH-like_dom"/>
</dbReference>
<dbReference type="eggNOG" id="KOG0784">
    <property type="taxonomic scope" value="Eukaryota"/>
</dbReference>
<dbReference type="GeneID" id="8240243"/>
<dbReference type="AlphaFoldDB" id="E0VQE8"/>
<feature type="domain" description="Isopropylmalate dehydrogenase-like" evidence="3">
    <location>
        <begin position="39"/>
        <end position="364"/>
    </location>
</feature>
<dbReference type="EnsemblMetazoa" id="PHUM376810-RA">
    <property type="protein sequence ID" value="PHUM376810-PA"/>
    <property type="gene ID" value="PHUM376810"/>
</dbReference>
<evidence type="ECO:0000259" key="3">
    <source>
        <dbReference type="SMART" id="SM01329"/>
    </source>
</evidence>
<evidence type="ECO:0000313" key="6">
    <source>
        <dbReference type="Proteomes" id="UP000009046"/>
    </source>
</evidence>
<dbReference type="CTD" id="8240243"/>
<dbReference type="PANTHER" id="PTHR11835:SF60">
    <property type="entry name" value="ISOCITRATE DEHYDROGENASE [NAD] SUBUNIT, MITOCHONDRIAL"/>
    <property type="match status" value="1"/>
</dbReference>
<reference evidence="4" key="2">
    <citation type="submission" date="2007-04" db="EMBL/GenBank/DDBJ databases">
        <title>The genome of the human body louse.</title>
        <authorList>
            <consortium name="The Human Body Louse Genome Consortium"/>
            <person name="Kirkness E."/>
            <person name="Walenz B."/>
            <person name="Hass B."/>
            <person name="Bruggner R."/>
            <person name="Strausberg R."/>
        </authorList>
    </citation>
    <scope>NUCLEOTIDE SEQUENCE</scope>
    <source>
        <strain evidence="4">USDA</strain>
    </source>
</reference>
<dbReference type="HOGENOM" id="CLU_031953_0_0_1"/>
<accession>E0VQE8</accession>
<reference evidence="5" key="3">
    <citation type="submission" date="2021-02" db="UniProtKB">
        <authorList>
            <consortium name="EnsemblMetazoa"/>
        </authorList>
    </citation>
    <scope>IDENTIFICATION</scope>
    <source>
        <strain evidence="5">USDA</strain>
    </source>
</reference>
<dbReference type="SMART" id="SM01329">
    <property type="entry name" value="Iso_dh"/>
    <property type="match status" value="1"/>
</dbReference>
<dbReference type="STRING" id="121224.E0VQE8"/>
<keyword evidence="6" id="KW-1185">Reference proteome</keyword>
<dbReference type="EMBL" id="DS235418">
    <property type="protein sequence ID" value="EEB15604.1"/>
    <property type="molecule type" value="Genomic_DNA"/>
</dbReference>
<dbReference type="SUPFAM" id="SSF53659">
    <property type="entry name" value="Isocitrate/Isopropylmalate dehydrogenase-like"/>
    <property type="match status" value="1"/>
</dbReference>
<organism>
    <name type="scientific">Pediculus humanus subsp. corporis</name>
    <name type="common">Body louse</name>
    <dbReference type="NCBI Taxonomy" id="121224"/>
    <lineage>
        <taxon>Eukaryota</taxon>
        <taxon>Metazoa</taxon>
        <taxon>Ecdysozoa</taxon>
        <taxon>Arthropoda</taxon>
        <taxon>Hexapoda</taxon>
        <taxon>Insecta</taxon>
        <taxon>Pterygota</taxon>
        <taxon>Neoptera</taxon>
        <taxon>Paraneoptera</taxon>
        <taxon>Psocodea</taxon>
        <taxon>Troctomorpha</taxon>
        <taxon>Phthiraptera</taxon>
        <taxon>Anoplura</taxon>
        <taxon>Pediculidae</taxon>
        <taxon>Pediculus</taxon>
    </lineage>
</organism>
<dbReference type="Pfam" id="PF00180">
    <property type="entry name" value="Iso_dh"/>
    <property type="match status" value="1"/>
</dbReference>
<evidence type="ECO:0000256" key="1">
    <source>
        <dbReference type="ARBA" id="ARBA00007769"/>
    </source>
</evidence>
<dbReference type="GO" id="GO:0006102">
    <property type="term" value="P:isocitrate metabolic process"/>
    <property type="evidence" value="ECO:0007669"/>
    <property type="project" value="TreeGrafter"/>
</dbReference>
<dbReference type="Proteomes" id="UP000009046">
    <property type="component" value="Unassembled WGS sequence"/>
</dbReference>
<evidence type="ECO:0000313" key="5">
    <source>
        <dbReference type="EnsemblMetazoa" id="PHUM376810-PA"/>
    </source>
</evidence>
<dbReference type="EC" id="1.1.1.41" evidence="4"/>
<dbReference type="EMBL" id="AAZO01004400">
    <property type="status" value="NOT_ANNOTATED_CDS"/>
    <property type="molecule type" value="Genomic_DNA"/>
</dbReference>
<reference evidence="4" key="1">
    <citation type="submission" date="2007-04" db="EMBL/GenBank/DDBJ databases">
        <title>Annotation of Pediculus humanus corporis strain USDA.</title>
        <authorList>
            <person name="Kirkness E."/>
            <person name="Hannick L."/>
            <person name="Hass B."/>
            <person name="Bruggner R."/>
            <person name="Lawson D."/>
            <person name="Bidwell S."/>
            <person name="Joardar V."/>
            <person name="Caler E."/>
            <person name="Walenz B."/>
            <person name="Inman J."/>
            <person name="Schobel S."/>
            <person name="Galinsky K."/>
            <person name="Amedeo P."/>
            <person name="Strausberg R."/>
        </authorList>
    </citation>
    <scope>NUCLEOTIDE SEQUENCE</scope>
    <source>
        <strain evidence="4">USDA</strain>
    </source>
</reference>
<dbReference type="GO" id="GO:0004449">
    <property type="term" value="F:isocitrate dehydrogenase (NAD+) activity"/>
    <property type="evidence" value="ECO:0007669"/>
    <property type="project" value="UniProtKB-EC"/>
</dbReference>
<sequence>MSVKIFIYTIVITGTYKIKPCKYVKSINPFPSKYGGKTNVTILTGSGIGPEIMDHTLRVLKAAGAPLSYEIFALSSKDGSKNNDFDEALTSIRRNRVALKGNIELQSKNPHIKSRNIIFRKTLDLFVYILFCKTFPGLSNKFGEIDITVIRQNTEGEYLMLEHEPRTGSVESLKVLTRFNLERLIEFAFDYALTNDRKLITVVHNANIQKLTEGLFLNAANKISKSYPMIKMNVLDVNVAIFKIASNPRIFDVILATNLNGSMISNYLNGMLGGPGLTSGINFSADGIAVFEPGARNKGSSIVGLNRANPIAMIMSGINLLHHLGYNKTAEMIHNSVYATLVYDKIRTPDIGGQATAEETVDHIIRHIREYQKPKRDRKKGSLSTHRWKNYCTVPKDKSFPQENSK</sequence>
<proteinExistence type="inferred from homology"/>
<gene>
    <name evidence="5" type="primary">8240243</name>
    <name evidence="4" type="ORF">Phum_PHUM376810</name>
</gene>
<dbReference type="RefSeq" id="XP_002428342.1">
    <property type="nucleotide sequence ID" value="XM_002428297.1"/>
</dbReference>
<keyword evidence="2" id="KW-0816">Tricarboxylic acid cycle</keyword>
<dbReference type="OrthoDB" id="10261637at2759"/>
<keyword evidence="4" id="KW-0560">Oxidoreductase</keyword>
<evidence type="ECO:0000256" key="2">
    <source>
        <dbReference type="ARBA" id="ARBA00022532"/>
    </source>
</evidence>
<dbReference type="GO" id="GO:0006099">
    <property type="term" value="P:tricarboxylic acid cycle"/>
    <property type="evidence" value="ECO:0007669"/>
    <property type="project" value="UniProtKB-KW"/>
</dbReference>
<evidence type="ECO:0000313" key="4">
    <source>
        <dbReference type="EMBL" id="EEB15604.1"/>
    </source>
</evidence>
<dbReference type="InParanoid" id="E0VQE8"/>
<dbReference type="KEGG" id="phu:Phum_PHUM376810"/>
<comment type="similarity">
    <text evidence="1">Belongs to the isocitrate and isopropylmalate dehydrogenases family.</text>
</comment>
<dbReference type="VEuPathDB" id="VectorBase:PHUM376810"/>